<dbReference type="EnsemblMetazoa" id="XM_038197540.1">
    <property type="protein sequence ID" value="XP_038053468.1"/>
    <property type="gene ID" value="LOC119725926"/>
</dbReference>
<dbReference type="Proteomes" id="UP000887568">
    <property type="component" value="Unplaced"/>
</dbReference>
<dbReference type="Pfam" id="PF00059">
    <property type="entry name" value="Lectin_C"/>
    <property type="match status" value="1"/>
</dbReference>
<dbReference type="InterPro" id="IPR050111">
    <property type="entry name" value="C-type_lectin/snaclec_domain"/>
</dbReference>
<reference evidence="4" key="1">
    <citation type="submission" date="2022-11" db="UniProtKB">
        <authorList>
            <consortium name="EnsemblMetazoa"/>
        </authorList>
    </citation>
    <scope>IDENTIFICATION</scope>
</reference>
<evidence type="ECO:0000259" key="3">
    <source>
        <dbReference type="PROSITE" id="PS50041"/>
    </source>
</evidence>
<dbReference type="SMART" id="SM00034">
    <property type="entry name" value="CLECT"/>
    <property type="match status" value="1"/>
</dbReference>
<dbReference type="CDD" id="cd00037">
    <property type="entry name" value="CLECT"/>
    <property type="match status" value="1"/>
</dbReference>
<dbReference type="AlphaFoldDB" id="A0A913ZNU9"/>
<dbReference type="Gene3D" id="3.10.100.10">
    <property type="entry name" value="Mannose-Binding Protein A, subunit A"/>
    <property type="match status" value="1"/>
</dbReference>
<evidence type="ECO:0000256" key="2">
    <source>
        <dbReference type="SAM" id="SignalP"/>
    </source>
</evidence>
<feature type="chain" id="PRO_5037873204" description="C-type lectin domain-containing protein" evidence="2">
    <location>
        <begin position="21"/>
        <end position="167"/>
    </location>
</feature>
<dbReference type="InterPro" id="IPR016186">
    <property type="entry name" value="C-type_lectin-like/link_sf"/>
</dbReference>
<name>A0A913ZNU9_PATMI</name>
<keyword evidence="1" id="KW-1015">Disulfide bond</keyword>
<dbReference type="RefSeq" id="XP_038053468.1">
    <property type="nucleotide sequence ID" value="XM_038197540.1"/>
</dbReference>
<feature type="domain" description="C-type lectin" evidence="3">
    <location>
        <begin position="36"/>
        <end position="163"/>
    </location>
</feature>
<sequence>MKVLLITTSVLLLAGTAVSAWGGTGPKCPNGWHMYNNTQCLSLFTRQEPWEEARRQCDFKTSGSDLVIIDSAEKNAFVNTLVHSKPPLISCGLLGIDSYWIGLNDRRREFWFEWNDTQERGEYRNWGFLEPNNLLGEDCVEMEYDKGKWNDEDCDSKRCFVCEVAAT</sequence>
<dbReference type="SUPFAM" id="SSF56436">
    <property type="entry name" value="C-type lectin-like"/>
    <property type="match status" value="1"/>
</dbReference>
<evidence type="ECO:0000313" key="5">
    <source>
        <dbReference type="Proteomes" id="UP000887568"/>
    </source>
</evidence>
<protein>
    <recommendedName>
        <fullName evidence="3">C-type lectin domain-containing protein</fullName>
    </recommendedName>
</protein>
<dbReference type="OrthoDB" id="10255512at2759"/>
<dbReference type="InterPro" id="IPR001304">
    <property type="entry name" value="C-type_lectin-like"/>
</dbReference>
<dbReference type="InterPro" id="IPR016187">
    <property type="entry name" value="CTDL_fold"/>
</dbReference>
<dbReference type="InterPro" id="IPR018378">
    <property type="entry name" value="C-type_lectin_CS"/>
</dbReference>
<proteinExistence type="predicted"/>
<accession>A0A913ZNU9</accession>
<dbReference type="PANTHER" id="PTHR22803">
    <property type="entry name" value="MANNOSE, PHOSPHOLIPASE, LECTIN RECEPTOR RELATED"/>
    <property type="match status" value="1"/>
</dbReference>
<keyword evidence="5" id="KW-1185">Reference proteome</keyword>
<keyword evidence="2" id="KW-0732">Signal</keyword>
<dbReference type="OMA" id="KRCFVCE"/>
<dbReference type="PROSITE" id="PS00615">
    <property type="entry name" value="C_TYPE_LECTIN_1"/>
    <property type="match status" value="1"/>
</dbReference>
<organism evidence="4 5">
    <name type="scientific">Patiria miniata</name>
    <name type="common">Bat star</name>
    <name type="synonym">Asterina miniata</name>
    <dbReference type="NCBI Taxonomy" id="46514"/>
    <lineage>
        <taxon>Eukaryota</taxon>
        <taxon>Metazoa</taxon>
        <taxon>Echinodermata</taxon>
        <taxon>Eleutherozoa</taxon>
        <taxon>Asterozoa</taxon>
        <taxon>Asteroidea</taxon>
        <taxon>Valvatacea</taxon>
        <taxon>Valvatida</taxon>
        <taxon>Asterinidae</taxon>
        <taxon>Patiria</taxon>
    </lineage>
</organism>
<evidence type="ECO:0000313" key="4">
    <source>
        <dbReference type="EnsemblMetazoa" id="XP_038053468.1"/>
    </source>
</evidence>
<feature type="signal peptide" evidence="2">
    <location>
        <begin position="1"/>
        <end position="20"/>
    </location>
</feature>
<evidence type="ECO:0000256" key="1">
    <source>
        <dbReference type="ARBA" id="ARBA00023157"/>
    </source>
</evidence>
<dbReference type="PROSITE" id="PS50041">
    <property type="entry name" value="C_TYPE_LECTIN_2"/>
    <property type="match status" value="1"/>
</dbReference>
<dbReference type="GeneID" id="119725926"/>